<proteinExistence type="predicted"/>
<dbReference type="Pfam" id="PF06841">
    <property type="entry name" value="Phage_T4_gp19"/>
    <property type="match status" value="1"/>
</dbReference>
<dbReference type="InterPro" id="IPR010667">
    <property type="entry name" value="Phage_T4_Gp19"/>
</dbReference>
<dbReference type="GO" id="GO:0005198">
    <property type="term" value="F:structural molecule activity"/>
    <property type="evidence" value="ECO:0007669"/>
    <property type="project" value="InterPro"/>
</dbReference>
<organism evidence="1">
    <name type="scientific">Myoviridae sp. ctx322</name>
    <dbReference type="NCBI Taxonomy" id="2826711"/>
    <lineage>
        <taxon>Viruses</taxon>
        <taxon>Duplodnaviria</taxon>
        <taxon>Heunggongvirae</taxon>
        <taxon>Uroviricota</taxon>
        <taxon>Caudoviricetes</taxon>
    </lineage>
</organism>
<reference evidence="1" key="1">
    <citation type="journal article" date="2021" name="Proc. Natl. Acad. Sci. U.S.A.">
        <title>A Catalog of Tens of Thousands of Viruses from Human Metagenomes Reveals Hidden Associations with Chronic Diseases.</title>
        <authorList>
            <person name="Tisza M.J."/>
            <person name="Buck C.B."/>
        </authorList>
    </citation>
    <scope>NUCLEOTIDE SEQUENCE</scope>
    <source>
        <strain evidence="1">Ctx322</strain>
    </source>
</reference>
<accession>A0A8S5N9N6</accession>
<name>A0A8S5N9N6_9CAUD</name>
<evidence type="ECO:0000313" key="1">
    <source>
        <dbReference type="EMBL" id="DAD91493.1"/>
    </source>
</evidence>
<dbReference type="EMBL" id="BK015115">
    <property type="protein sequence ID" value="DAD91493.1"/>
    <property type="molecule type" value="Genomic_DNA"/>
</dbReference>
<sequence>MGAKVKNPRKKFLWSIKFVKHPLNPYLFQNIQLPEITVEQVNHADINRDVKTAGRISVGNMTCKKLKTTDGSDTWLWDWLMSCQDLLLGGGLTPSEYFETAIVSELAEDGKSVLNSWYVDEIWPTRLNGIDLDRAASENTIESIEFSVGTMDQV</sequence>
<protein>
    <submittedName>
        <fullName evidence="1">Tail tube protein</fullName>
    </submittedName>
</protein>